<feature type="domain" description="Cytidyltransferase-like" evidence="1">
    <location>
        <begin position="1"/>
        <end position="140"/>
    </location>
</feature>
<dbReference type="InterPro" id="IPR004821">
    <property type="entry name" value="Cyt_trans-like"/>
</dbReference>
<dbReference type="NCBIfam" id="NF001985">
    <property type="entry name" value="PRK00777.1"/>
    <property type="match status" value="1"/>
</dbReference>
<gene>
    <name evidence="2" type="ORF">LCGC14_2888040</name>
</gene>
<accession>A0A0F8XYD6</accession>
<reference evidence="2" key="1">
    <citation type="journal article" date="2015" name="Nature">
        <title>Complex archaea that bridge the gap between prokaryotes and eukaryotes.</title>
        <authorList>
            <person name="Spang A."/>
            <person name="Saw J.H."/>
            <person name="Jorgensen S.L."/>
            <person name="Zaremba-Niedzwiedzka K."/>
            <person name="Martijn J."/>
            <person name="Lind A.E."/>
            <person name="van Eijk R."/>
            <person name="Schleper C."/>
            <person name="Guy L."/>
            <person name="Ettema T.J."/>
        </authorList>
    </citation>
    <scope>NUCLEOTIDE SEQUENCE</scope>
</reference>
<dbReference type="AlphaFoldDB" id="A0A0F8XYD6"/>
<dbReference type="SUPFAM" id="SSF52374">
    <property type="entry name" value="Nucleotidylyl transferase"/>
    <property type="match status" value="1"/>
</dbReference>
<sequence length="142" mass="16409">MGGTFDHLHEGHKFLLKTALGLSEKVEIGLTTQNLLENKKYASKLEDYQTREKNLKKFIISFADLKRVNIAEIKDWDDMSKYAQDPEYDALIVSQETYENAIKLNENREEKGLNPLILIVIPIIKDKKNNKISSTSIREKLE</sequence>
<dbReference type="Pfam" id="PF01467">
    <property type="entry name" value="CTP_transf_like"/>
    <property type="match status" value="1"/>
</dbReference>
<dbReference type="GO" id="GO:0015937">
    <property type="term" value="P:coenzyme A biosynthetic process"/>
    <property type="evidence" value="ECO:0007669"/>
    <property type="project" value="TreeGrafter"/>
</dbReference>
<dbReference type="EMBL" id="LAZR01056520">
    <property type="protein sequence ID" value="KKK74013.1"/>
    <property type="molecule type" value="Genomic_DNA"/>
</dbReference>
<evidence type="ECO:0000313" key="2">
    <source>
        <dbReference type="EMBL" id="KKK74013.1"/>
    </source>
</evidence>
<comment type="caution">
    <text evidence="2">The sequence shown here is derived from an EMBL/GenBank/DDBJ whole genome shotgun (WGS) entry which is preliminary data.</text>
</comment>
<protein>
    <recommendedName>
        <fullName evidence="1">Cytidyltransferase-like domain-containing protein</fullName>
    </recommendedName>
</protein>
<organism evidence="2">
    <name type="scientific">marine sediment metagenome</name>
    <dbReference type="NCBI Taxonomy" id="412755"/>
    <lineage>
        <taxon>unclassified sequences</taxon>
        <taxon>metagenomes</taxon>
        <taxon>ecological metagenomes</taxon>
    </lineage>
</organism>
<dbReference type="NCBIfam" id="TIGR00125">
    <property type="entry name" value="cyt_tran_rel"/>
    <property type="match status" value="1"/>
</dbReference>
<dbReference type="GO" id="GO:0004140">
    <property type="term" value="F:dephospho-CoA kinase activity"/>
    <property type="evidence" value="ECO:0007669"/>
    <property type="project" value="TreeGrafter"/>
</dbReference>
<name>A0A0F8XYD6_9ZZZZ</name>
<dbReference type="Gene3D" id="3.40.50.620">
    <property type="entry name" value="HUPs"/>
    <property type="match status" value="1"/>
</dbReference>
<proteinExistence type="predicted"/>
<dbReference type="InterPro" id="IPR014729">
    <property type="entry name" value="Rossmann-like_a/b/a_fold"/>
</dbReference>
<dbReference type="PANTHER" id="PTHR10695:SF46">
    <property type="entry name" value="BIFUNCTIONAL COENZYME A SYNTHASE-RELATED"/>
    <property type="match status" value="1"/>
</dbReference>
<dbReference type="PANTHER" id="PTHR10695">
    <property type="entry name" value="DEPHOSPHO-COA KINASE-RELATED"/>
    <property type="match status" value="1"/>
</dbReference>
<evidence type="ECO:0000259" key="1">
    <source>
        <dbReference type="Pfam" id="PF01467"/>
    </source>
</evidence>